<reference evidence="2" key="1">
    <citation type="submission" date="2018-05" db="EMBL/GenBank/DDBJ databases">
        <authorList>
            <person name="Lanie J.A."/>
            <person name="Ng W.-L."/>
            <person name="Kazmierczak K.M."/>
            <person name="Andrzejewski T.M."/>
            <person name="Davidsen T.M."/>
            <person name="Wayne K.J."/>
            <person name="Tettelin H."/>
            <person name="Glass J.I."/>
            <person name="Rusch D."/>
            <person name="Podicherti R."/>
            <person name="Tsui H.-C.T."/>
            <person name="Winkler M.E."/>
        </authorList>
    </citation>
    <scope>NUCLEOTIDE SEQUENCE</scope>
</reference>
<dbReference type="PANTHER" id="PTHR21089:SF1">
    <property type="entry name" value="BIFUNCTIONAL 3-DEHYDROQUINATE DEHYDRATASE_SHIKIMATE DEHYDROGENASE, CHLOROPLASTIC"/>
    <property type="match status" value="1"/>
</dbReference>
<dbReference type="InterPro" id="IPR046346">
    <property type="entry name" value="Aminoacid_DH-like_N_sf"/>
</dbReference>
<evidence type="ECO:0000313" key="2">
    <source>
        <dbReference type="EMBL" id="SVD85711.1"/>
    </source>
</evidence>
<proteinExistence type="predicted"/>
<dbReference type="EMBL" id="UINC01177857">
    <property type="protein sequence ID" value="SVD85711.1"/>
    <property type="molecule type" value="Genomic_DNA"/>
</dbReference>
<dbReference type="GO" id="GO:0009423">
    <property type="term" value="P:chorismate biosynthetic process"/>
    <property type="evidence" value="ECO:0007669"/>
    <property type="project" value="TreeGrafter"/>
</dbReference>
<dbReference type="Gene3D" id="3.40.50.10860">
    <property type="entry name" value="Leucine Dehydrogenase, chain A, domain 1"/>
    <property type="match status" value="1"/>
</dbReference>
<feature type="domain" description="Shikimate dehydrogenase substrate binding N-terminal" evidence="1">
    <location>
        <begin position="26"/>
        <end position="106"/>
    </location>
</feature>
<gene>
    <name evidence="2" type="ORF">METZ01_LOCUS438565</name>
</gene>
<dbReference type="InterPro" id="IPR013708">
    <property type="entry name" value="Shikimate_DH-bd_N"/>
</dbReference>
<dbReference type="Pfam" id="PF08501">
    <property type="entry name" value="Shikimate_dh_N"/>
    <property type="match status" value="1"/>
</dbReference>
<evidence type="ECO:0000259" key="1">
    <source>
        <dbReference type="Pfam" id="PF08501"/>
    </source>
</evidence>
<accession>A0A382YRM1</accession>
<dbReference type="AlphaFoldDB" id="A0A382YRM1"/>
<dbReference type="SUPFAM" id="SSF53223">
    <property type="entry name" value="Aminoacid dehydrogenase-like, N-terminal domain"/>
    <property type="match status" value="1"/>
</dbReference>
<dbReference type="GO" id="GO:0004764">
    <property type="term" value="F:shikimate 3-dehydrogenase (NADP+) activity"/>
    <property type="evidence" value="ECO:0007669"/>
    <property type="project" value="InterPro"/>
</dbReference>
<dbReference type="GO" id="GO:0019632">
    <property type="term" value="P:shikimate metabolic process"/>
    <property type="evidence" value="ECO:0007669"/>
    <property type="project" value="TreeGrafter"/>
</dbReference>
<dbReference type="PANTHER" id="PTHR21089">
    <property type="entry name" value="SHIKIMATE DEHYDROGENASE"/>
    <property type="match status" value="1"/>
</dbReference>
<name>A0A382YRM1_9ZZZZ</name>
<feature type="non-terminal residue" evidence="2">
    <location>
        <position position="129"/>
    </location>
</feature>
<protein>
    <recommendedName>
        <fullName evidence="1">Shikimate dehydrogenase substrate binding N-terminal domain-containing protein</fullName>
    </recommendedName>
</protein>
<dbReference type="InterPro" id="IPR022893">
    <property type="entry name" value="Shikimate_DH_fam"/>
</dbReference>
<sequence>MDISLIENQIDISYLNQYAAIIGESPSKGARSPKLWNAVFESENRNCKMLPLDVKEENIIILLNDLNKDKKFIGGAITMPFKEIVAKWLGDNITPEAKKIGAVNCLYRNSKGELQGTNTDGEASLRTFV</sequence>
<organism evidence="2">
    <name type="scientific">marine metagenome</name>
    <dbReference type="NCBI Taxonomy" id="408172"/>
    <lineage>
        <taxon>unclassified sequences</taxon>
        <taxon>metagenomes</taxon>
        <taxon>ecological metagenomes</taxon>
    </lineage>
</organism>